<sequence length="110" mass="12098">MMSKNIYTNGPGTTTTGAQQAPSPWMSRRPPLYVNIEYFGVLIGGARVKKEEDMLIQKKISYGKKEEMSQVIISVSLPATVVDDIEEEVGSDGDESAENEDISLEVCLKI</sequence>
<protein>
    <submittedName>
        <fullName evidence="1">Uncharacterized protein</fullName>
    </submittedName>
</protein>
<reference evidence="2" key="1">
    <citation type="journal article" date="2022" name="Mol. Ecol. Resour.">
        <title>The genomes of chicory, endive, great burdock and yacon provide insights into Asteraceae palaeo-polyploidization history and plant inulin production.</title>
        <authorList>
            <person name="Fan W."/>
            <person name="Wang S."/>
            <person name="Wang H."/>
            <person name="Wang A."/>
            <person name="Jiang F."/>
            <person name="Liu H."/>
            <person name="Zhao H."/>
            <person name="Xu D."/>
            <person name="Zhang Y."/>
        </authorList>
    </citation>
    <scope>NUCLEOTIDE SEQUENCE [LARGE SCALE GENOMIC DNA]</scope>
    <source>
        <strain evidence="2">cv. Yunnan</strain>
    </source>
</reference>
<dbReference type="EMBL" id="CM042018">
    <property type="protein sequence ID" value="KAI3827260.1"/>
    <property type="molecule type" value="Genomic_DNA"/>
</dbReference>
<organism evidence="1 2">
    <name type="scientific">Smallanthus sonchifolius</name>
    <dbReference type="NCBI Taxonomy" id="185202"/>
    <lineage>
        <taxon>Eukaryota</taxon>
        <taxon>Viridiplantae</taxon>
        <taxon>Streptophyta</taxon>
        <taxon>Embryophyta</taxon>
        <taxon>Tracheophyta</taxon>
        <taxon>Spermatophyta</taxon>
        <taxon>Magnoliopsida</taxon>
        <taxon>eudicotyledons</taxon>
        <taxon>Gunneridae</taxon>
        <taxon>Pentapetalae</taxon>
        <taxon>asterids</taxon>
        <taxon>campanulids</taxon>
        <taxon>Asterales</taxon>
        <taxon>Asteraceae</taxon>
        <taxon>Asteroideae</taxon>
        <taxon>Heliantheae alliance</taxon>
        <taxon>Millerieae</taxon>
        <taxon>Smallanthus</taxon>
    </lineage>
</organism>
<gene>
    <name evidence="1" type="ORF">L1987_01332</name>
</gene>
<dbReference type="Proteomes" id="UP001056120">
    <property type="component" value="Linkage Group LG01"/>
</dbReference>
<accession>A0ACB9K4X5</accession>
<name>A0ACB9K4X5_9ASTR</name>
<reference evidence="1 2" key="2">
    <citation type="journal article" date="2022" name="Mol. Ecol. Resour.">
        <title>The genomes of chicory, endive, great burdock and yacon provide insights into Asteraceae paleo-polyploidization history and plant inulin production.</title>
        <authorList>
            <person name="Fan W."/>
            <person name="Wang S."/>
            <person name="Wang H."/>
            <person name="Wang A."/>
            <person name="Jiang F."/>
            <person name="Liu H."/>
            <person name="Zhao H."/>
            <person name="Xu D."/>
            <person name="Zhang Y."/>
        </authorList>
    </citation>
    <scope>NUCLEOTIDE SEQUENCE [LARGE SCALE GENOMIC DNA]</scope>
    <source>
        <strain evidence="2">cv. Yunnan</strain>
        <tissue evidence="1">Leaves</tissue>
    </source>
</reference>
<evidence type="ECO:0000313" key="2">
    <source>
        <dbReference type="Proteomes" id="UP001056120"/>
    </source>
</evidence>
<evidence type="ECO:0000313" key="1">
    <source>
        <dbReference type="EMBL" id="KAI3827260.1"/>
    </source>
</evidence>
<comment type="caution">
    <text evidence="1">The sequence shown here is derived from an EMBL/GenBank/DDBJ whole genome shotgun (WGS) entry which is preliminary data.</text>
</comment>
<keyword evidence="2" id="KW-1185">Reference proteome</keyword>
<proteinExistence type="predicted"/>